<evidence type="ECO:0000256" key="1">
    <source>
        <dbReference type="ARBA" id="ARBA00006484"/>
    </source>
</evidence>
<dbReference type="PANTHER" id="PTHR42901:SF1">
    <property type="entry name" value="ALCOHOL DEHYDROGENASE"/>
    <property type="match status" value="1"/>
</dbReference>
<evidence type="ECO:0000313" key="3">
    <source>
        <dbReference type="EMBL" id="WMI30396.1"/>
    </source>
</evidence>
<keyword evidence="2 3" id="KW-0560">Oxidoreductase</keyword>
<dbReference type="Pfam" id="PF00106">
    <property type="entry name" value="adh_short"/>
    <property type="match status" value="1"/>
</dbReference>
<dbReference type="Proteomes" id="UP001238843">
    <property type="component" value="Chromosome"/>
</dbReference>
<dbReference type="GO" id="GO:0016491">
    <property type="term" value="F:oxidoreductase activity"/>
    <property type="evidence" value="ECO:0007669"/>
    <property type="project" value="UniProtKB-KW"/>
</dbReference>
<gene>
    <name evidence="3" type="ORF">QTO32_00525</name>
</gene>
<protein>
    <submittedName>
        <fullName evidence="3">SDR family oxidoreductase</fullName>
        <ecNumber evidence="3">1.-.-.-</ecNumber>
    </submittedName>
</protein>
<dbReference type="InterPro" id="IPR036291">
    <property type="entry name" value="NAD(P)-bd_dom_sf"/>
</dbReference>
<dbReference type="PRINTS" id="PR00081">
    <property type="entry name" value="GDHRDH"/>
</dbReference>
<organism evidence="3">
    <name type="scientific">Candidatus Organicella extenuata</name>
    <dbReference type="NCBI Taxonomy" id="2841811"/>
    <lineage>
        <taxon>Bacteria</taxon>
        <taxon>Pseudomonadati</taxon>
        <taxon>Verrucomicrobiota</taxon>
        <taxon>Candidatus Organicella</taxon>
    </lineage>
</organism>
<evidence type="ECO:0000256" key="2">
    <source>
        <dbReference type="ARBA" id="ARBA00023002"/>
    </source>
</evidence>
<dbReference type="PANTHER" id="PTHR42901">
    <property type="entry name" value="ALCOHOL DEHYDROGENASE"/>
    <property type="match status" value="1"/>
</dbReference>
<dbReference type="EMBL" id="CP128385">
    <property type="protein sequence ID" value="WMI30396.1"/>
    <property type="molecule type" value="Genomic_DNA"/>
</dbReference>
<dbReference type="AlphaFoldDB" id="A0AA51BK87"/>
<sequence length="265" mass="30087">MYYLYKKTVTITGVNTGIGFHIANFLIVRGFTLYGIGRKTNYLLDNSKSFNFIYADFLKTFSIKNLIIALKASVSINNAGFASLSYLYESTEASLYRQLNVMLTLTFSLASLSYRKLNNDYTSVFINSLASVYPIPFMGTYNICKSGLTGLYRSLDLENKKGGTSYFNFLLGDVKTRFNFKLKSYTPEASFFIKKNKRVCEALDYSIEKAPQPYEIALTIVKHLSTKFYGGEYTVSGFNQKTLTTLGTPLSWAFTKRFLVKYYGI</sequence>
<reference evidence="3" key="2">
    <citation type="submission" date="2023-06" db="EMBL/GenBank/DDBJ databases">
        <authorList>
            <person name="Williams T.J."/>
            <person name="Allen M.A."/>
            <person name="Ivanova N."/>
            <person name="Huntemann M."/>
            <person name="Haque S."/>
            <person name="Hancock A.M."/>
            <person name="Brazendale S."/>
            <person name="Cavicchioli R."/>
        </authorList>
    </citation>
    <scope>NUCLEOTIDE SEQUENCE</scope>
    <source>
        <strain evidence="3">MAG_Ga0307966_1000010</strain>
    </source>
</reference>
<dbReference type="SUPFAM" id="SSF51735">
    <property type="entry name" value="NAD(P)-binding Rossmann-fold domains"/>
    <property type="match status" value="1"/>
</dbReference>
<reference evidence="3" key="1">
    <citation type="journal article" date="2021" name="Front. Microbiol.">
        <title>Genome Analysis of a Verrucomicrobial Endosymbiont With a Tiny Genome Discovered in an Antarctic Lake.</title>
        <authorList>
            <person name="Williams T.J."/>
            <person name="Allen M.A."/>
            <person name="Ivanova N."/>
            <person name="Huntemann M."/>
            <person name="Haque S."/>
            <person name="Hancock A.M."/>
            <person name="Brazendale S."/>
            <person name="Cavicchioli R."/>
        </authorList>
    </citation>
    <scope>NUCLEOTIDE SEQUENCE</scope>
    <source>
        <strain evidence="3">MAG_Ga0307966_1000010</strain>
    </source>
</reference>
<proteinExistence type="inferred from homology"/>
<dbReference type="Gene3D" id="3.40.50.720">
    <property type="entry name" value="NAD(P)-binding Rossmann-like Domain"/>
    <property type="match status" value="1"/>
</dbReference>
<dbReference type="EC" id="1.-.-.-" evidence="3"/>
<dbReference type="InterPro" id="IPR002347">
    <property type="entry name" value="SDR_fam"/>
</dbReference>
<comment type="similarity">
    <text evidence="1">Belongs to the short-chain dehydrogenases/reductases (SDR) family.</text>
</comment>
<name>A0AA51BK87_9BACT</name>
<accession>A0AA51BK87</accession>
<dbReference type="CDD" id="cd05233">
    <property type="entry name" value="SDR_c"/>
    <property type="match status" value="1"/>
</dbReference>